<protein>
    <submittedName>
        <fullName evidence="2">Uncharacterized protein</fullName>
    </submittedName>
</protein>
<evidence type="ECO:0000256" key="1">
    <source>
        <dbReference type="SAM" id="MobiDB-lite"/>
    </source>
</evidence>
<dbReference type="AlphaFoldDB" id="A0A8R7K3F9"/>
<dbReference type="EnsemblPlants" id="TuG1812G0100003787.01.T01">
    <property type="protein sequence ID" value="TuG1812G0100003787.01.T01.cds288434"/>
    <property type="gene ID" value="TuG1812G0100003787.01"/>
</dbReference>
<feature type="compositionally biased region" description="Gly residues" evidence="1">
    <location>
        <begin position="10"/>
        <end position="25"/>
    </location>
</feature>
<reference evidence="2" key="3">
    <citation type="submission" date="2022-06" db="UniProtKB">
        <authorList>
            <consortium name="EnsemblPlants"/>
        </authorList>
    </citation>
    <scope>IDENTIFICATION</scope>
</reference>
<feature type="compositionally biased region" description="Basic residues" evidence="1">
    <location>
        <begin position="108"/>
        <end position="119"/>
    </location>
</feature>
<dbReference type="Gramene" id="TuG1812G0100003787.01.T01">
    <property type="protein sequence ID" value="TuG1812G0100003787.01.T01.cds288434"/>
    <property type="gene ID" value="TuG1812G0100003787.01"/>
</dbReference>
<organism evidence="2 3">
    <name type="scientific">Triticum urartu</name>
    <name type="common">Red wild einkorn</name>
    <name type="synonym">Crithodium urartu</name>
    <dbReference type="NCBI Taxonomy" id="4572"/>
    <lineage>
        <taxon>Eukaryota</taxon>
        <taxon>Viridiplantae</taxon>
        <taxon>Streptophyta</taxon>
        <taxon>Embryophyta</taxon>
        <taxon>Tracheophyta</taxon>
        <taxon>Spermatophyta</taxon>
        <taxon>Magnoliopsida</taxon>
        <taxon>Liliopsida</taxon>
        <taxon>Poales</taxon>
        <taxon>Poaceae</taxon>
        <taxon>BOP clade</taxon>
        <taxon>Pooideae</taxon>
        <taxon>Triticodae</taxon>
        <taxon>Triticeae</taxon>
        <taxon>Triticinae</taxon>
        <taxon>Triticum</taxon>
    </lineage>
</organism>
<reference evidence="3" key="1">
    <citation type="journal article" date="2013" name="Nature">
        <title>Draft genome of the wheat A-genome progenitor Triticum urartu.</title>
        <authorList>
            <person name="Ling H.Q."/>
            <person name="Zhao S."/>
            <person name="Liu D."/>
            <person name="Wang J."/>
            <person name="Sun H."/>
            <person name="Zhang C."/>
            <person name="Fan H."/>
            <person name="Li D."/>
            <person name="Dong L."/>
            <person name="Tao Y."/>
            <person name="Gao C."/>
            <person name="Wu H."/>
            <person name="Li Y."/>
            <person name="Cui Y."/>
            <person name="Guo X."/>
            <person name="Zheng S."/>
            <person name="Wang B."/>
            <person name="Yu K."/>
            <person name="Liang Q."/>
            <person name="Yang W."/>
            <person name="Lou X."/>
            <person name="Chen J."/>
            <person name="Feng M."/>
            <person name="Jian J."/>
            <person name="Zhang X."/>
            <person name="Luo G."/>
            <person name="Jiang Y."/>
            <person name="Liu J."/>
            <person name="Wang Z."/>
            <person name="Sha Y."/>
            <person name="Zhang B."/>
            <person name="Wu H."/>
            <person name="Tang D."/>
            <person name="Shen Q."/>
            <person name="Xue P."/>
            <person name="Zou S."/>
            <person name="Wang X."/>
            <person name="Liu X."/>
            <person name="Wang F."/>
            <person name="Yang Y."/>
            <person name="An X."/>
            <person name="Dong Z."/>
            <person name="Zhang K."/>
            <person name="Zhang X."/>
            <person name="Luo M.C."/>
            <person name="Dvorak J."/>
            <person name="Tong Y."/>
            <person name="Wang J."/>
            <person name="Yang H."/>
            <person name="Li Z."/>
            <person name="Wang D."/>
            <person name="Zhang A."/>
            <person name="Wang J."/>
        </authorList>
    </citation>
    <scope>NUCLEOTIDE SEQUENCE</scope>
    <source>
        <strain evidence="3">cv. G1812</strain>
    </source>
</reference>
<reference evidence="2" key="2">
    <citation type="submission" date="2018-03" db="EMBL/GenBank/DDBJ databases">
        <title>The Triticum urartu genome reveals the dynamic nature of wheat genome evolution.</title>
        <authorList>
            <person name="Ling H."/>
            <person name="Ma B."/>
            <person name="Shi X."/>
            <person name="Liu H."/>
            <person name="Dong L."/>
            <person name="Sun H."/>
            <person name="Cao Y."/>
            <person name="Gao Q."/>
            <person name="Zheng S."/>
            <person name="Li Y."/>
            <person name="Yu Y."/>
            <person name="Du H."/>
            <person name="Qi M."/>
            <person name="Li Y."/>
            <person name="Yu H."/>
            <person name="Cui Y."/>
            <person name="Wang N."/>
            <person name="Chen C."/>
            <person name="Wu H."/>
            <person name="Zhao Y."/>
            <person name="Zhang J."/>
            <person name="Li Y."/>
            <person name="Zhou W."/>
            <person name="Zhang B."/>
            <person name="Hu W."/>
            <person name="Eijk M."/>
            <person name="Tang J."/>
            <person name="Witsenboer H."/>
            <person name="Zhao S."/>
            <person name="Li Z."/>
            <person name="Zhang A."/>
            <person name="Wang D."/>
            <person name="Liang C."/>
        </authorList>
    </citation>
    <scope>NUCLEOTIDE SEQUENCE [LARGE SCALE GENOMIC DNA]</scope>
    <source>
        <strain evidence="2">cv. G1812</strain>
    </source>
</reference>
<proteinExistence type="predicted"/>
<dbReference type="Proteomes" id="UP000015106">
    <property type="component" value="Chromosome 1"/>
</dbReference>
<feature type="region of interest" description="Disordered" evidence="1">
    <location>
        <begin position="1"/>
        <end position="26"/>
    </location>
</feature>
<sequence>SEALGRVGQLAGGRLVGGGGGGGGPASFVEVLGVAGGVVLEGDHGGRRPGAGAAGALPHQPPEQPPPRPPPAVAAAVARQEVEPPGAPVHGRQPRRGGHAAGEVGGMARRRRLTVHLHV</sequence>
<feature type="compositionally biased region" description="Pro residues" evidence="1">
    <location>
        <begin position="59"/>
        <end position="72"/>
    </location>
</feature>
<accession>A0A8R7K3F9</accession>
<name>A0A8R7K3F9_TRIUA</name>
<evidence type="ECO:0000313" key="3">
    <source>
        <dbReference type="Proteomes" id="UP000015106"/>
    </source>
</evidence>
<keyword evidence="3" id="KW-1185">Reference proteome</keyword>
<feature type="region of interest" description="Disordered" evidence="1">
    <location>
        <begin position="39"/>
        <end position="119"/>
    </location>
</feature>
<evidence type="ECO:0000313" key="2">
    <source>
        <dbReference type="EnsemblPlants" id="TuG1812G0100003787.01.T01.cds288434"/>
    </source>
</evidence>